<feature type="region of interest" description="Disordered" evidence="1">
    <location>
        <begin position="375"/>
        <end position="395"/>
    </location>
</feature>
<gene>
    <name evidence="2" type="ORF">GGX14DRAFT_577435</name>
</gene>
<name>A0AAD6URR1_9AGAR</name>
<organism evidence="2 3">
    <name type="scientific">Mycena pura</name>
    <dbReference type="NCBI Taxonomy" id="153505"/>
    <lineage>
        <taxon>Eukaryota</taxon>
        <taxon>Fungi</taxon>
        <taxon>Dikarya</taxon>
        <taxon>Basidiomycota</taxon>
        <taxon>Agaricomycotina</taxon>
        <taxon>Agaricomycetes</taxon>
        <taxon>Agaricomycetidae</taxon>
        <taxon>Agaricales</taxon>
        <taxon>Marasmiineae</taxon>
        <taxon>Mycenaceae</taxon>
        <taxon>Mycena</taxon>
    </lineage>
</organism>
<dbReference type="AlphaFoldDB" id="A0AAD6URR1"/>
<proteinExistence type="predicted"/>
<dbReference type="Proteomes" id="UP001219525">
    <property type="component" value="Unassembled WGS sequence"/>
</dbReference>
<evidence type="ECO:0000256" key="1">
    <source>
        <dbReference type="SAM" id="MobiDB-lite"/>
    </source>
</evidence>
<dbReference type="EMBL" id="JARJCW010000110">
    <property type="protein sequence ID" value="KAJ7193251.1"/>
    <property type="molecule type" value="Genomic_DNA"/>
</dbReference>
<reference evidence="2" key="1">
    <citation type="submission" date="2023-03" db="EMBL/GenBank/DDBJ databases">
        <title>Massive genome expansion in bonnet fungi (Mycena s.s.) driven by repeated elements and novel gene families across ecological guilds.</title>
        <authorList>
            <consortium name="Lawrence Berkeley National Laboratory"/>
            <person name="Harder C.B."/>
            <person name="Miyauchi S."/>
            <person name="Viragh M."/>
            <person name="Kuo A."/>
            <person name="Thoen E."/>
            <person name="Andreopoulos B."/>
            <person name="Lu D."/>
            <person name="Skrede I."/>
            <person name="Drula E."/>
            <person name="Henrissat B."/>
            <person name="Morin E."/>
            <person name="Kohler A."/>
            <person name="Barry K."/>
            <person name="LaButti K."/>
            <person name="Morin E."/>
            <person name="Salamov A."/>
            <person name="Lipzen A."/>
            <person name="Mereny Z."/>
            <person name="Hegedus B."/>
            <person name="Baldrian P."/>
            <person name="Stursova M."/>
            <person name="Weitz H."/>
            <person name="Taylor A."/>
            <person name="Grigoriev I.V."/>
            <person name="Nagy L.G."/>
            <person name="Martin F."/>
            <person name="Kauserud H."/>
        </authorList>
    </citation>
    <scope>NUCLEOTIDE SEQUENCE</scope>
    <source>
        <strain evidence="2">9144</strain>
    </source>
</reference>
<protein>
    <submittedName>
        <fullName evidence="2">Uncharacterized protein</fullName>
    </submittedName>
</protein>
<keyword evidence="3" id="KW-1185">Reference proteome</keyword>
<comment type="caution">
    <text evidence="2">The sequence shown here is derived from an EMBL/GenBank/DDBJ whole genome shotgun (WGS) entry which is preliminary data.</text>
</comment>
<feature type="region of interest" description="Disordered" evidence="1">
    <location>
        <begin position="174"/>
        <end position="215"/>
    </location>
</feature>
<accession>A0AAD6URR1</accession>
<sequence>MTERKVVRFDVTLVALSSLPPSPSPSSPENSLLKAVSSRCRLFLSQPLRLPPADIHSPQNIVTSGRQFFPKSSTCPEYFRQCSMHPCRVPSGVPPGVCARDLRLSTLLNHPDCLSYAVAAARPQILSRAAHAFCVGPLYAALKEHARYGFAAYPGLRIDATDNASRSKYHRLQYHHRQRLRPRVQPEHRQRNASAGADGAEHVHSPPETRPGSAYGSYKHDLLRAVPLPPPFSVHARTQPSHAVTRPTQADTALVAQTRRAACRPPPTEQTAPNAAQTAYAAHKPTPTPTCRHAWSTARAPATPVPTSWSILLSAASGASPAHRIFSRLMLPSQGGLSVHHRRSTCANAYFEAPLVMCMLPVRVHDAAARGPASHSARAARRHVPPPCVRAPHVRGGRQAGDIAAVVCAHYRTGAAEAAKDVRTLRAAEGRSHSSLLLAAHDPPPAANCSMRGNIDSHVLQFIN</sequence>
<evidence type="ECO:0000313" key="3">
    <source>
        <dbReference type="Proteomes" id="UP001219525"/>
    </source>
</evidence>
<evidence type="ECO:0000313" key="2">
    <source>
        <dbReference type="EMBL" id="KAJ7193251.1"/>
    </source>
</evidence>